<dbReference type="EMBL" id="JBHOMY010000055">
    <property type="protein sequence ID" value="MFC1458470.1"/>
    <property type="molecule type" value="Genomic_DNA"/>
</dbReference>
<accession>A0ABV6YBL7</accession>
<dbReference type="InterPro" id="IPR000673">
    <property type="entry name" value="Sig_transdc_resp-reg_Me-estase"/>
</dbReference>
<keyword evidence="4" id="KW-0145">Chemotaxis</keyword>
<sequence>MGNRDIIVIGGSSGATAPLKTILGALPPDLPAAVFIVLHIPARSIGILSTVASAAGSLPVHQAADGMRIEPGNIYLALPDHHLIITQGHIRLGRGPRENMARPAIDPLFRSAAAAYGSRVIGVILSGLLNDGASGLEAVKRCGGVAIVQDPADAIADEMPRSALEAVTVDLSVPSARIGDVLSDLAREAAGPSVPIPPDIRLEVDIAAGERVDSEVVRGFAEPAALTCPACGGVLSSVKGSKPLRFRCQVGHSYTSDILAKEQESAVDEALRVALRVIEERAELVSRMAEDGRRSGRRVVAEMYEGRAIEYRQYADTLRRAVLQSMEPLGSKLDEGGQLPEE</sequence>
<comment type="catalytic activity">
    <reaction evidence="3">
        <text>[protein]-L-glutamate 5-O-methyl ester + H2O = L-glutamyl-[protein] + methanol + H(+)</text>
        <dbReference type="Rhea" id="RHEA:23236"/>
        <dbReference type="Rhea" id="RHEA-COMP:10208"/>
        <dbReference type="Rhea" id="RHEA-COMP:10311"/>
        <dbReference type="ChEBI" id="CHEBI:15377"/>
        <dbReference type="ChEBI" id="CHEBI:15378"/>
        <dbReference type="ChEBI" id="CHEBI:17790"/>
        <dbReference type="ChEBI" id="CHEBI:29973"/>
        <dbReference type="ChEBI" id="CHEBI:82795"/>
        <dbReference type="EC" id="3.1.1.61"/>
    </reaction>
</comment>
<dbReference type="PROSITE" id="PS50122">
    <property type="entry name" value="CHEB"/>
    <property type="match status" value="1"/>
</dbReference>
<evidence type="ECO:0000256" key="1">
    <source>
        <dbReference type="ARBA" id="ARBA00022801"/>
    </source>
</evidence>
<dbReference type="Proteomes" id="UP001593940">
    <property type="component" value="Unassembled WGS sequence"/>
</dbReference>
<protein>
    <recommendedName>
        <fullName evidence="2">protein-glutamate methylesterase</fullName>
        <ecNumber evidence="2">3.1.1.61</ecNumber>
    </recommendedName>
</protein>
<gene>
    <name evidence="6" type="ORF">ACETIH_17545</name>
</gene>
<dbReference type="RefSeq" id="WP_377030391.1">
    <property type="nucleotide sequence ID" value="NZ_JBHOMY010000055.1"/>
</dbReference>
<feature type="active site" evidence="4">
    <location>
        <position position="131"/>
    </location>
</feature>
<dbReference type="PIRSF" id="PIRSF036461">
    <property type="entry name" value="Chmtx_methlestr"/>
    <property type="match status" value="1"/>
</dbReference>
<evidence type="ECO:0000256" key="2">
    <source>
        <dbReference type="ARBA" id="ARBA00039140"/>
    </source>
</evidence>
<dbReference type="PANTHER" id="PTHR42872">
    <property type="entry name" value="PROTEIN-GLUTAMATE METHYLESTERASE/PROTEIN-GLUTAMINE GLUTAMINASE"/>
    <property type="match status" value="1"/>
</dbReference>
<organism evidence="6 7">
    <name type="scientific">Microvirga arabica</name>
    <dbReference type="NCBI Taxonomy" id="1128671"/>
    <lineage>
        <taxon>Bacteria</taxon>
        <taxon>Pseudomonadati</taxon>
        <taxon>Pseudomonadota</taxon>
        <taxon>Alphaproteobacteria</taxon>
        <taxon>Hyphomicrobiales</taxon>
        <taxon>Methylobacteriaceae</taxon>
        <taxon>Microvirga</taxon>
    </lineage>
</organism>
<evidence type="ECO:0000313" key="7">
    <source>
        <dbReference type="Proteomes" id="UP001593940"/>
    </source>
</evidence>
<proteinExistence type="predicted"/>
<feature type="active site" evidence="4">
    <location>
        <position position="39"/>
    </location>
</feature>
<evidence type="ECO:0000256" key="4">
    <source>
        <dbReference type="PROSITE-ProRule" id="PRU00050"/>
    </source>
</evidence>
<evidence type="ECO:0000259" key="5">
    <source>
        <dbReference type="PROSITE" id="PS50122"/>
    </source>
</evidence>
<reference evidence="6 7" key="1">
    <citation type="submission" date="2024-09" db="EMBL/GenBank/DDBJ databases">
        <title>Nodulacao em especies de Leguminosae Basais da Amazonia e Caracterizacao dos Rizobios e Bacterias Associadas aos Nodulos.</title>
        <authorList>
            <person name="Jambeiro I.C.A."/>
            <person name="Lopes I.S."/>
            <person name="Aguiar E.R.G.R."/>
            <person name="Santos A.F.J."/>
            <person name="Dos Santos J.M.F."/>
            <person name="Gross E."/>
        </authorList>
    </citation>
    <scope>NUCLEOTIDE SEQUENCE [LARGE SCALE GENOMIC DNA]</scope>
    <source>
        <strain evidence="6 7">BRUESC1165</strain>
    </source>
</reference>
<dbReference type="SUPFAM" id="SSF52738">
    <property type="entry name" value="Methylesterase CheB, C-terminal domain"/>
    <property type="match status" value="1"/>
</dbReference>
<dbReference type="Pfam" id="PF01339">
    <property type="entry name" value="CheB_methylest"/>
    <property type="match status" value="1"/>
</dbReference>
<dbReference type="CDD" id="cd16433">
    <property type="entry name" value="CheB"/>
    <property type="match status" value="1"/>
</dbReference>
<feature type="domain" description="CheB-type methylesterase" evidence="5">
    <location>
        <begin position="1"/>
        <end position="189"/>
    </location>
</feature>
<feature type="active site" evidence="4">
    <location>
        <position position="12"/>
    </location>
</feature>
<keyword evidence="7" id="KW-1185">Reference proteome</keyword>
<dbReference type="InterPro" id="IPR035909">
    <property type="entry name" value="CheB_C"/>
</dbReference>
<comment type="caution">
    <text evidence="6">The sequence shown here is derived from an EMBL/GenBank/DDBJ whole genome shotgun (WGS) entry which is preliminary data.</text>
</comment>
<dbReference type="Gene3D" id="3.40.50.180">
    <property type="entry name" value="Methylesterase CheB, C-terminal domain"/>
    <property type="match status" value="1"/>
</dbReference>
<name>A0ABV6YBL7_9HYPH</name>
<dbReference type="PANTHER" id="PTHR42872:SF6">
    <property type="entry name" value="PROTEIN-GLUTAMATE METHYLESTERASE_PROTEIN-GLUTAMINE GLUTAMINASE"/>
    <property type="match status" value="1"/>
</dbReference>
<evidence type="ECO:0000313" key="6">
    <source>
        <dbReference type="EMBL" id="MFC1458470.1"/>
    </source>
</evidence>
<keyword evidence="1 4" id="KW-0378">Hydrolase</keyword>
<dbReference type="InterPro" id="IPR011247">
    <property type="entry name" value="Chemotax_prot-Glu_Me-esterase"/>
</dbReference>
<evidence type="ECO:0000256" key="3">
    <source>
        <dbReference type="ARBA" id="ARBA00048267"/>
    </source>
</evidence>
<dbReference type="EC" id="3.1.1.61" evidence="2"/>